<protein>
    <submittedName>
        <fullName evidence="1">Uncharacterized protein</fullName>
    </submittedName>
</protein>
<dbReference type="RefSeq" id="WP_245032264.1">
    <property type="nucleotide sequence ID" value="NZ_CP095075.1"/>
</dbReference>
<evidence type="ECO:0000313" key="1">
    <source>
        <dbReference type="EMBL" id="UOR11877.1"/>
    </source>
</evidence>
<evidence type="ECO:0000313" key="2">
    <source>
        <dbReference type="Proteomes" id="UP000830326"/>
    </source>
</evidence>
<keyword evidence="2" id="KW-1185">Reference proteome</keyword>
<dbReference type="Proteomes" id="UP000830326">
    <property type="component" value="Chromosome"/>
</dbReference>
<name>A0ABY4HBR1_9BACI</name>
<accession>A0ABY4HBR1</accession>
<sequence length="56" mass="6640">MNFKSLSQQYESEYTEKVSQLLRIPSVYEESADFPYGKAIDQSFKRCLRLLKRMVS</sequence>
<organism evidence="1 2">
    <name type="scientific">Halobacillus amylolyticus</name>
    <dbReference type="NCBI Taxonomy" id="2932259"/>
    <lineage>
        <taxon>Bacteria</taxon>
        <taxon>Bacillati</taxon>
        <taxon>Bacillota</taxon>
        <taxon>Bacilli</taxon>
        <taxon>Bacillales</taxon>
        <taxon>Bacillaceae</taxon>
        <taxon>Halobacillus</taxon>
    </lineage>
</organism>
<dbReference type="EMBL" id="CP095075">
    <property type="protein sequence ID" value="UOR11877.1"/>
    <property type="molecule type" value="Genomic_DNA"/>
</dbReference>
<proteinExistence type="predicted"/>
<reference evidence="1" key="1">
    <citation type="submission" date="2022-04" db="EMBL/GenBank/DDBJ databases">
        <title>Halobacillus sp. isolated from saltern.</title>
        <authorList>
            <person name="Won M."/>
            <person name="Lee C.-M."/>
            <person name="Woen H.-Y."/>
            <person name="Kwon S.-W."/>
        </authorList>
    </citation>
    <scope>NUCLEOTIDE SEQUENCE</scope>
    <source>
        <strain evidence="1">SSHM10-5</strain>
    </source>
</reference>
<gene>
    <name evidence="1" type="ORF">MUO15_20365</name>
</gene>